<dbReference type="OrthoDB" id="9804792at2"/>
<keyword evidence="4 8" id="KW-0227">DNA damage</keyword>
<dbReference type="GO" id="GO:0006310">
    <property type="term" value="P:DNA recombination"/>
    <property type="evidence" value="ECO:0007669"/>
    <property type="project" value="UniProtKB-UniRule"/>
</dbReference>
<dbReference type="PATRIC" id="fig|1177179.3.peg.2250"/>
<evidence type="ECO:0000313" key="11">
    <source>
        <dbReference type="Proteomes" id="UP000010164"/>
    </source>
</evidence>
<sequence>MTSRADASLTPAWLLHRRPFRNTSLTVELFTPDHGRIGAVVRGGRRDPLMAPFVPLWAGLRRSGELYTVTQSEPREGRPRLAGKALYCGFYVNEVLTRVLHRDDPQPALWPLYETTLATLSEPLPLDVILRRFELGLLEQMGYGIALDRDALGQPLAAQACYRLDPEQGLLPAADGYLGADLLAVHHGEWNAPARRAALQLCRHLLAPHLGSRPLKSRELFRENRN</sequence>
<evidence type="ECO:0000256" key="8">
    <source>
        <dbReference type="HAMAP-Rule" id="MF_00201"/>
    </source>
</evidence>
<name>L0WAC1_9GAMM</name>
<comment type="caution">
    <text evidence="10">The sequence shown here is derived from an EMBL/GenBank/DDBJ whole genome shotgun (WGS) entry which is preliminary data.</text>
</comment>
<keyword evidence="6 8" id="KW-0234">DNA repair</keyword>
<evidence type="ECO:0000256" key="3">
    <source>
        <dbReference type="ARBA" id="ARBA00021310"/>
    </source>
</evidence>
<organism evidence="10 11">
    <name type="scientific">Alcanivorax hongdengensis A-11-3</name>
    <dbReference type="NCBI Taxonomy" id="1177179"/>
    <lineage>
        <taxon>Bacteria</taxon>
        <taxon>Pseudomonadati</taxon>
        <taxon>Pseudomonadota</taxon>
        <taxon>Gammaproteobacteria</taxon>
        <taxon>Oceanospirillales</taxon>
        <taxon>Alcanivoracaceae</taxon>
        <taxon>Alcanivorax</taxon>
    </lineage>
</organism>
<dbReference type="InterPro" id="IPR042242">
    <property type="entry name" value="RecO_C"/>
</dbReference>
<dbReference type="NCBIfam" id="TIGR00613">
    <property type="entry name" value="reco"/>
    <property type="match status" value="1"/>
</dbReference>
<feature type="domain" description="DNA replication/recombination mediator RecO N-terminal" evidence="9">
    <location>
        <begin position="10"/>
        <end position="76"/>
    </location>
</feature>
<protein>
    <recommendedName>
        <fullName evidence="3 8">DNA repair protein RecO</fullName>
    </recommendedName>
    <alternativeName>
        <fullName evidence="7 8">Recombination protein O</fullName>
    </alternativeName>
</protein>
<reference evidence="10 11" key="1">
    <citation type="journal article" date="2012" name="J. Bacteriol.">
        <title>Genome Sequence of the Alkane-Degrading Bacterium Alcanivorax hongdengensis Type Strain A-11-3.</title>
        <authorList>
            <person name="Lai Q."/>
            <person name="Shao Z."/>
        </authorList>
    </citation>
    <scope>NUCLEOTIDE SEQUENCE [LARGE SCALE GENOMIC DNA]</scope>
    <source>
        <strain evidence="10 11">A-11-3</strain>
    </source>
</reference>
<dbReference type="eggNOG" id="COG1381">
    <property type="taxonomic scope" value="Bacteria"/>
</dbReference>
<dbReference type="HAMAP" id="MF_00201">
    <property type="entry name" value="RecO"/>
    <property type="match status" value="1"/>
</dbReference>
<dbReference type="Gene3D" id="1.20.1440.120">
    <property type="entry name" value="Recombination protein O, C-terminal domain"/>
    <property type="match status" value="1"/>
</dbReference>
<dbReference type="InterPro" id="IPR037278">
    <property type="entry name" value="ARFGAP/RecO"/>
</dbReference>
<dbReference type="InterPro" id="IPR012340">
    <property type="entry name" value="NA-bd_OB-fold"/>
</dbReference>
<comment type="function">
    <text evidence="1 8">Involved in DNA repair and RecF pathway recombination.</text>
</comment>
<dbReference type="Gene3D" id="2.40.50.140">
    <property type="entry name" value="Nucleic acid-binding proteins"/>
    <property type="match status" value="1"/>
</dbReference>
<keyword evidence="5 8" id="KW-0233">DNA recombination</keyword>
<keyword evidence="11" id="KW-1185">Reference proteome</keyword>
<dbReference type="Pfam" id="PF02565">
    <property type="entry name" value="RecO_C"/>
    <property type="match status" value="1"/>
</dbReference>
<dbReference type="SUPFAM" id="SSF50249">
    <property type="entry name" value="Nucleic acid-binding proteins"/>
    <property type="match status" value="1"/>
</dbReference>
<dbReference type="PANTHER" id="PTHR33991:SF1">
    <property type="entry name" value="DNA REPAIR PROTEIN RECO"/>
    <property type="match status" value="1"/>
</dbReference>
<evidence type="ECO:0000259" key="9">
    <source>
        <dbReference type="Pfam" id="PF11967"/>
    </source>
</evidence>
<evidence type="ECO:0000256" key="6">
    <source>
        <dbReference type="ARBA" id="ARBA00023204"/>
    </source>
</evidence>
<dbReference type="GO" id="GO:0043590">
    <property type="term" value="C:bacterial nucleoid"/>
    <property type="evidence" value="ECO:0007669"/>
    <property type="project" value="TreeGrafter"/>
</dbReference>
<dbReference type="Pfam" id="PF11967">
    <property type="entry name" value="RecO_N"/>
    <property type="match status" value="1"/>
</dbReference>
<dbReference type="InterPro" id="IPR003717">
    <property type="entry name" value="RecO"/>
</dbReference>
<dbReference type="GO" id="GO:0006302">
    <property type="term" value="P:double-strand break repair"/>
    <property type="evidence" value="ECO:0007669"/>
    <property type="project" value="TreeGrafter"/>
</dbReference>
<evidence type="ECO:0000313" key="10">
    <source>
        <dbReference type="EMBL" id="EKF73934.1"/>
    </source>
</evidence>
<dbReference type="AlphaFoldDB" id="L0WAC1"/>
<evidence type="ECO:0000256" key="5">
    <source>
        <dbReference type="ARBA" id="ARBA00023172"/>
    </source>
</evidence>
<dbReference type="PANTHER" id="PTHR33991">
    <property type="entry name" value="DNA REPAIR PROTEIN RECO"/>
    <property type="match status" value="1"/>
</dbReference>
<comment type="similarity">
    <text evidence="2 8">Belongs to the RecO family.</text>
</comment>
<dbReference type="Proteomes" id="UP000010164">
    <property type="component" value="Unassembled WGS sequence"/>
</dbReference>
<evidence type="ECO:0000256" key="4">
    <source>
        <dbReference type="ARBA" id="ARBA00022763"/>
    </source>
</evidence>
<evidence type="ECO:0000256" key="1">
    <source>
        <dbReference type="ARBA" id="ARBA00003065"/>
    </source>
</evidence>
<dbReference type="EMBL" id="AMRJ01000017">
    <property type="protein sequence ID" value="EKF73934.1"/>
    <property type="molecule type" value="Genomic_DNA"/>
</dbReference>
<gene>
    <name evidence="8" type="primary">recO</name>
    <name evidence="10" type="ORF">A11A3_11272</name>
</gene>
<dbReference type="RefSeq" id="WP_008929430.1">
    <property type="nucleotide sequence ID" value="NZ_AMRJ01000017.1"/>
</dbReference>
<accession>L0WAC1</accession>
<proteinExistence type="inferred from homology"/>
<dbReference type="InterPro" id="IPR022572">
    <property type="entry name" value="DNA_rep/recomb_RecO_N"/>
</dbReference>
<evidence type="ECO:0000256" key="7">
    <source>
        <dbReference type="ARBA" id="ARBA00033409"/>
    </source>
</evidence>
<evidence type="ECO:0000256" key="2">
    <source>
        <dbReference type="ARBA" id="ARBA00007452"/>
    </source>
</evidence>
<dbReference type="SUPFAM" id="SSF57863">
    <property type="entry name" value="ArfGap/RecO-like zinc finger"/>
    <property type="match status" value="1"/>
</dbReference>
<dbReference type="STRING" id="1177179.A11A3_11272"/>